<dbReference type="Proteomes" id="UP001172708">
    <property type="component" value="Unassembled WGS sequence"/>
</dbReference>
<organism evidence="1 2">
    <name type="scientific">Demequina muriae</name>
    <dbReference type="NCBI Taxonomy" id="3051664"/>
    <lineage>
        <taxon>Bacteria</taxon>
        <taxon>Bacillati</taxon>
        <taxon>Actinomycetota</taxon>
        <taxon>Actinomycetes</taxon>
        <taxon>Micrococcales</taxon>
        <taxon>Demequinaceae</taxon>
        <taxon>Demequina</taxon>
    </lineage>
</organism>
<keyword evidence="2" id="KW-1185">Reference proteome</keyword>
<evidence type="ECO:0000313" key="1">
    <source>
        <dbReference type="EMBL" id="MDN4481604.1"/>
    </source>
</evidence>
<evidence type="ECO:0000313" key="2">
    <source>
        <dbReference type="Proteomes" id="UP001172708"/>
    </source>
</evidence>
<name>A0ABT8GJK2_9MICO</name>
<accession>A0ABT8GJK2</accession>
<dbReference type="RefSeq" id="WP_301143309.1">
    <property type="nucleotide sequence ID" value="NZ_JAUHQA010000001.1"/>
</dbReference>
<protein>
    <recommendedName>
        <fullName evidence="3">Lipoprotein</fullName>
    </recommendedName>
</protein>
<dbReference type="EMBL" id="JAUHQA010000001">
    <property type="protein sequence ID" value="MDN4481604.1"/>
    <property type="molecule type" value="Genomic_DNA"/>
</dbReference>
<reference evidence="1" key="1">
    <citation type="submission" date="2023-06" db="EMBL/GenBank/DDBJ databases">
        <title>Egi l300058.</title>
        <authorList>
            <person name="Gao L."/>
            <person name="Fang B.-Z."/>
            <person name="Li W.-J."/>
        </authorList>
    </citation>
    <scope>NUCLEOTIDE SEQUENCE</scope>
    <source>
        <strain evidence="1">EGI L300058</strain>
    </source>
</reference>
<proteinExistence type="predicted"/>
<comment type="caution">
    <text evidence="1">The sequence shown here is derived from an EMBL/GenBank/DDBJ whole genome shotgun (WGS) entry which is preliminary data.</text>
</comment>
<evidence type="ECO:0008006" key="3">
    <source>
        <dbReference type="Google" id="ProtNLM"/>
    </source>
</evidence>
<sequence length="111" mass="11926">MGRRVMRTALTAVVVAETLSGCVFSYDAAHPALGYINSFDQPVTVIIEGTDPEIETPIPGQRSSDTLLSECVGTAIRVETVDGALLGRIEEQACPGWVVTITKDGNVEYRE</sequence>
<gene>
    <name evidence="1" type="ORF">QQX02_11780</name>
</gene>